<gene>
    <name evidence="1" type="ORF">ONT05_06120</name>
</gene>
<reference evidence="1" key="1">
    <citation type="submission" date="2022-11" db="EMBL/GenBank/DDBJ databases">
        <title>Genomic repertoires linked with pathogenic potency of arthritogenic Prevotella copri isolated from the gut of rheumatoid arthritis patients.</title>
        <authorList>
            <person name="Nii T."/>
            <person name="Maeda Y."/>
            <person name="Motooka D."/>
            <person name="Naito M."/>
            <person name="Matsumoto Y."/>
            <person name="Ogawa T."/>
            <person name="Oguro-Igashira E."/>
            <person name="Kishikawa T."/>
            <person name="Yamashita M."/>
            <person name="Koizumi S."/>
            <person name="Kurakawa T."/>
            <person name="Okumura R."/>
            <person name="Kayama H."/>
            <person name="Murakami M."/>
            <person name="Sakaguchi T."/>
            <person name="Das B."/>
            <person name="Nakamura S."/>
            <person name="Okada Y."/>
            <person name="Kumanogoh A."/>
            <person name="Takeda K."/>
        </authorList>
    </citation>
    <scope>NUCLEOTIDE SEQUENCE</scope>
    <source>
        <strain evidence="1">N016-13</strain>
    </source>
</reference>
<comment type="caution">
    <text evidence="1">The sequence shown here is derived from an EMBL/GenBank/DDBJ whole genome shotgun (WGS) entry which is preliminary data.</text>
</comment>
<dbReference type="Proteomes" id="UP001209074">
    <property type="component" value="Unassembled WGS sequence"/>
</dbReference>
<dbReference type="EMBL" id="JAPDUS010000008">
    <property type="protein sequence ID" value="MCW4093136.1"/>
    <property type="molecule type" value="Genomic_DNA"/>
</dbReference>
<protein>
    <recommendedName>
        <fullName evidence="3">AraC family transcriptional regulator</fullName>
    </recommendedName>
</protein>
<organism evidence="1 2">
    <name type="scientific">Segatella copri</name>
    <dbReference type="NCBI Taxonomy" id="165179"/>
    <lineage>
        <taxon>Bacteria</taxon>
        <taxon>Pseudomonadati</taxon>
        <taxon>Bacteroidota</taxon>
        <taxon>Bacteroidia</taxon>
        <taxon>Bacteroidales</taxon>
        <taxon>Prevotellaceae</taxon>
        <taxon>Segatella</taxon>
    </lineage>
</organism>
<sequence>MTYSIEENHHSGLELYFMPRFFVYNPCCAEPHTHEFYQIFCV</sequence>
<evidence type="ECO:0000313" key="2">
    <source>
        <dbReference type="Proteomes" id="UP001209074"/>
    </source>
</evidence>
<dbReference type="AlphaFoldDB" id="A0AAW5TYT6"/>
<name>A0AAW5TYT6_9BACT</name>
<proteinExistence type="predicted"/>
<evidence type="ECO:0008006" key="3">
    <source>
        <dbReference type="Google" id="ProtNLM"/>
    </source>
</evidence>
<dbReference type="RefSeq" id="WP_264960290.1">
    <property type="nucleotide sequence ID" value="NZ_JAPDUQ010000004.1"/>
</dbReference>
<evidence type="ECO:0000313" key="1">
    <source>
        <dbReference type="EMBL" id="MCW4093136.1"/>
    </source>
</evidence>
<accession>A0AAW5TYT6</accession>